<sequence>MTTITHLMRPLIDELVGLTTPFNLETHTHPNGRTVQIKLLPLIGDLGATHKVAGYASHSANYFCSWCKVHKDECHKLEFGQPRTGSEVQKISKSWLDNKTIKGREEILRVNGVRYSELNRLTYCDPVKHVALGAMHNWMEGVLMHHFRERWGFQTLSVKEKRNRGVDTDNHASRKRPRLETGNDDTVSLDQDDEDLEDSDFELDQRSGGLFTELDMNLFRSALPEVVLPTVVGCIPSQLGKAKCGKLKASQWYVLFVYVIPLIVADIFVTDIDKINAKSNQALIVDNIACLIQCTHIVNSRHVKEVHGKRFEDSYQKYNETSKKIFENLAVHPNHHYALHIPKQLKLWGTLGGVAEFTGERMIGKLQNIETNHRMGELEGTMMKRICQIQRLEARDEFTNILDDLKDDQKPETRGRAIMVNKEIYHVSYGSWVRKLDSTECSKY</sequence>
<dbReference type="GeneID" id="10534208"/>
<keyword evidence="3" id="KW-1185">Reference proteome</keyword>
<dbReference type="VEuPathDB" id="FungiDB:PGTG_02757"/>
<accession>E3JW91</accession>
<reference key="1">
    <citation type="submission" date="2007-01" db="EMBL/GenBank/DDBJ databases">
        <title>The Genome Sequence of Puccinia graminis f. sp. tritici Strain CRL 75-36-700-3.</title>
        <authorList>
            <consortium name="The Broad Institute Genome Sequencing Platform"/>
            <person name="Birren B."/>
            <person name="Lander E."/>
            <person name="Galagan J."/>
            <person name="Nusbaum C."/>
            <person name="Devon K."/>
            <person name="Cuomo C."/>
            <person name="Jaffe D."/>
            <person name="Butler J."/>
            <person name="Alvarez P."/>
            <person name="Gnerre S."/>
            <person name="Grabherr M."/>
            <person name="Mauceli E."/>
            <person name="Brockman W."/>
            <person name="Young S."/>
            <person name="LaButti K."/>
            <person name="Sykes S."/>
            <person name="DeCaprio D."/>
            <person name="Crawford M."/>
            <person name="Koehrsen M."/>
            <person name="Engels R."/>
            <person name="Montgomery P."/>
            <person name="Pearson M."/>
            <person name="Howarth C."/>
            <person name="Larson L."/>
            <person name="White J."/>
            <person name="Zeng Q."/>
            <person name="Kodira C."/>
            <person name="Yandava C."/>
            <person name="Alvarado L."/>
            <person name="O'Leary S."/>
            <person name="Szabo L."/>
            <person name="Dean R."/>
            <person name="Schein J."/>
        </authorList>
    </citation>
    <scope>NUCLEOTIDE SEQUENCE</scope>
    <source>
        <strain>CRL 75-36-700-3</strain>
    </source>
</reference>
<dbReference type="InParanoid" id="E3JW91"/>
<feature type="compositionally biased region" description="Basic and acidic residues" evidence="1">
    <location>
        <begin position="162"/>
        <end position="172"/>
    </location>
</feature>
<reference evidence="3" key="2">
    <citation type="journal article" date="2011" name="Proc. Natl. Acad. Sci. U.S.A.">
        <title>Obligate biotrophy features unraveled by the genomic analysis of rust fungi.</title>
        <authorList>
            <person name="Duplessis S."/>
            <person name="Cuomo C.A."/>
            <person name="Lin Y.-C."/>
            <person name="Aerts A."/>
            <person name="Tisserant E."/>
            <person name="Veneault-Fourrey C."/>
            <person name="Joly D.L."/>
            <person name="Hacquard S."/>
            <person name="Amselem J."/>
            <person name="Cantarel B.L."/>
            <person name="Chiu R."/>
            <person name="Coutinho P.M."/>
            <person name="Feau N."/>
            <person name="Field M."/>
            <person name="Frey P."/>
            <person name="Gelhaye E."/>
            <person name="Goldberg J."/>
            <person name="Grabherr M.G."/>
            <person name="Kodira C.D."/>
            <person name="Kohler A."/>
            <person name="Kuees U."/>
            <person name="Lindquist E.A."/>
            <person name="Lucas S.M."/>
            <person name="Mago R."/>
            <person name="Mauceli E."/>
            <person name="Morin E."/>
            <person name="Murat C."/>
            <person name="Pangilinan J.L."/>
            <person name="Park R."/>
            <person name="Pearson M."/>
            <person name="Quesneville H."/>
            <person name="Rouhier N."/>
            <person name="Sakthikumar S."/>
            <person name="Salamov A.A."/>
            <person name="Schmutz J."/>
            <person name="Selles B."/>
            <person name="Shapiro H."/>
            <person name="Tanguay P."/>
            <person name="Tuskan G.A."/>
            <person name="Henrissat B."/>
            <person name="Van de Peer Y."/>
            <person name="Rouze P."/>
            <person name="Ellis J.G."/>
            <person name="Dodds P.N."/>
            <person name="Schein J.E."/>
            <person name="Zhong S."/>
            <person name="Hamelin R.C."/>
            <person name="Grigoriev I.V."/>
            <person name="Szabo L.J."/>
            <person name="Martin F."/>
        </authorList>
    </citation>
    <scope>NUCLEOTIDE SEQUENCE [LARGE SCALE GENOMIC DNA]</scope>
    <source>
        <strain evidence="3">CRL 75-36-700-3 / race SCCL</strain>
    </source>
</reference>
<evidence type="ECO:0000313" key="2">
    <source>
        <dbReference type="EMBL" id="EFP76316.2"/>
    </source>
</evidence>
<dbReference type="KEGG" id="pgr:PGTG_02757"/>
<gene>
    <name evidence="2" type="ORF">PGTG_02757</name>
</gene>
<protein>
    <submittedName>
        <fullName evidence="2">Uncharacterized protein</fullName>
    </submittedName>
</protein>
<dbReference type="PANTHER" id="PTHR46579">
    <property type="entry name" value="F5/8 TYPE C DOMAIN-CONTAINING PROTEIN-RELATED"/>
    <property type="match status" value="1"/>
</dbReference>
<feature type="region of interest" description="Disordered" evidence="1">
    <location>
        <begin position="162"/>
        <end position="198"/>
    </location>
</feature>
<dbReference type="PANTHER" id="PTHR46579:SF1">
    <property type="entry name" value="F5_8 TYPE C DOMAIN-CONTAINING PROTEIN"/>
    <property type="match status" value="1"/>
</dbReference>
<dbReference type="STRING" id="418459.E3JW91"/>
<organism evidence="2 3">
    <name type="scientific">Puccinia graminis f. sp. tritici (strain CRL 75-36-700-3 / race SCCL)</name>
    <name type="common">Black stem rust fungus</name>
    <dbReference type="NCBI Taxonomy" id="418459"/>
    <lineage>
        <taxon>Eukaryota</taxon>
        <taxon>Fungi</taxon>
        <taxon>Dikarya</taxon>
        <taxon>Basidiomycota</taxon>
        <taxon>Pucciniomycotina</taxon>
        <taxon>Pucciniomycetes</taxon>
        <taxon>Pucciniales</taxon>
        <taxon>Pucciniaceae</taxon>
        <taxon>Puccinia</taxon>
    </lineage>
</organism>
<name>E3JW91_PUCGT</name>
<evidence type="ECO:0000256" key="1">
    <source>
        <dbReference type="SAM" id="MobiDB-lite"/>
    </source>
</evidence>
<dbReference type="EMBL" id="DS178265">
    <property type="protein sequence ID" value="EFP76316.2"/>
    <property type="molecule type" value="Genomic_DNA"/>
</dbReference>
<dbReference type="RefSeq" id="XP_003320735.2">
    <property type="nucleotide sequence ID" value="XM_003320687.2"/>
</dbReference>
<proteinExistence type="predicted"/>
<dbReference type="HOGENOM" id="CLU_002101_4_1_1"/>
<evidence type="ECO:0000313" key="3">
    <source>
        <dbReference type="Proteomes" id="UP000008783"/>
    </source>
</evidence>
<dbReference type="OrthoDB" id="3039677at2759"/>
<dbReference type="AlphaFoldDB" id="E3JW91"/>
<dbReference type="Proteomes" id="UP000008783">
    <property type="component" value="Unassembled WGS sequence"/>
</dbReference>